<dbReference type="Gene3D" id="3.40.50.720">
    <property type="entry name" value="NAD(P)-binding Rossmann-like Domain"/>
    <property type="match status" value="1"/>
</dbReference>
<evidence type="ECO:0000259" key="2">
    <source>
        <dbReference type="Pfam" id="PF01408"/>
    </source>
</evidence>
<keyword evidence="1 4" id="KW-0560">Oxidoreductase</keyword>
<evidence type="ECO:0000313" key="4">
    <source>
        <dbReference type="EMBL" id="QDS93485.1"/>
    </source>
</evidence>
<dbReference type="GO" id="GO:0033712">
    <property type="term" value="F:1,5-anhydro-D-fructose reductase (1,5-anhydro-D-mannitol-forming) activity"/>
    <property type="evidence" value="ECO:0007669"/>
    <property type="project" value="UniProtKB-EC"/>
</dbReference>
<dbReference type="Pfam" id="PF22725">
    <property type="entry name" value="GFO_IDH_MocA_C3"/>
    <property type="match status" value="1"/>
</dbReference>
<dbReference type="PANTHER" id="PTHR43818:SF11">
    <property type="entry name" value="BCDNA.GH03377"/>
    <property type="match status" value="1"/>
</dbReference>
<sequence length="346" mass="37352">MRAAIVGVGFMGWIHYLAYQASEQAELVAFCSRDEKKRAGDWRGIQGNFGPPASQIDVSGLATYSTLDELLQDDSIDLIDICLPPHLHIDAVEKCLAAGKKVLCEKPLALTGAAAAAVAAKAQPGQLLVAHILPFMPEFRLIAEAVEDGRFGKLLGGSFKRIIGPPDWIPDFYDPEKVGGPLMDLHVHDAHFIRMLFGMPTSVFTRGRMRGETPQYFESTFSTSDPDVVLSACCGVIDQSGRGFTHGYEVHFKEATVRFEFAAYSDGSTSLIAPVILHADGSIEHPELGDGDPVKSFVLELDAAARAVDQGEIHPALCSQVAADSLRLCDAQLESVRTGKPIEISS</sequence>
<dbReference type="InterPro" id="IPR050463">
    <property type="entry name" value="Gfo/Idh/MocA_oxidrdct_glycsds"/>
</dbReference>
<dbReference type="Proteomes" id="UP000320672">
    <property type="component" value="Chromosome"/>
</dbReference>
<name>A0A517MF19_9BACT</name>
<dbReference type="InterPro" id="IPR036291">
    <property type="entry name" value="NAD(P)-bd_dom_sf"/>
</dbReference>
<protein>
    <submittedName>
        <fullName evidence="4">1,5-anhydro-D-fructose reductase</fullName>
        <ecNumber evidence="4">1.1.1.292</ecNumber>
    </submittedName>
</protein>
<dbReference type="Gene3D" id="3.30.360.10">
    <property type="entry name" value="Dihydrodipicolinate Reductase, domain 2"/>
    <property type="match status" value="1"/>
</dbReference>
<dbReference type="EC" id="1.1.1.292" evidence="4"/>
<dbReference type="Pfam" id="PF01408">
    <property type="entry name" value="GFO_IDH_MocA"/>
    <property type="match status" value="1"/>
</dbReference>
<dbReference type="KEGG" id="rml:FF011L_22550"/>
<evidence type="ECO:0000313" key="5">
    <source>
        <dbReference type="Proteomes" id="UP000320672"/>
    </source>
</evidence>
<reference evidence="4 5" key="1">
    <citation type="submission" date="2019-02" db="EMBL/GenBank/DDBJ databases">
        <title>Deep-cultivation of Planctomycetes and their phenomic and genomic characterization uncovers novel biology.</title>
        <authorList>
            <person name="Wiegand S."/>
            <person name="Jogler M."/>
            <person name="Boedeker C."/>
            <person name="Pinto D."/>
            <person name="Vollmers J."/>
            <person name="Rivas-Marin E."/>
            <person name="Kohn T."/>
            <person name="Peeters S.H."/>
            <person name="Heuer A."/>
            <person name="Rast P."/>
            <person name="Oberbeckmann S."/>
            <person name="Bunk B."/>
            <person name="Jeske O."/>
            <person name="Meyerdierks A."/>
            <person name="Storesund J.E."/>
            <person name="Kallscheuer N."/>
            <person name="Luecker S."/>
            <person name="Lage O.M."/>
            <person name="Pohl T."/>
            <person name="Merkel B.J."/>
            <person name="Hornburger P."/>
            <person name="Mueller R.-W."/>
            <person name="Bruemmer F."/>
            <person name="Labrenz M."/>
            <person name="Spormann A.M."/>
            <person name="Op den Camp H."/>
            <person name="Overmann J."/>
            <person name="Amann R."/>
            <person name="Jetten M.S.M."/>
            <person name="Mascher T."/>
            <person name="Medema M.H."/>
            <person name="Devos D.P."/>
            <person name="Kaster A.-K."/>
            <person name="Ovreas L."/>
            <person name="Rohde M."/>
            <person name="Galperin M.Y."/>
            <person name="Jogler C."/>
        </authorList>
    </citation>
    <scope>NUCLEOTIDE SEQUENCE [LARGE SCALE GENOMIC DNA]</scope>
    <source>
        <strain evidence="4 5">FF011L</strain>
    </source>
</reference>
<organism evidence="4 5">
    <name type="scientific">Roseimaritima multifibrata</name>
    <dbReference type="NCBI Taxonomy" id="1930274"/>
    <lineage>
        <taxon>Bacteria</taxon>
        <taxon>Pseudomonadati</taxon>
        <taxon>Planctomycetota</taxon>
        <taxon>Planctomycetia</taxon>
        <taxon>Pirellulales</taxon>
        <taxon>Pirellulaceae</taxon>
        <taxon>Roseimaritima</taxon>
    </lineage>
</organism>
<dbReference type="AlphaFoldDB" id="A0A517MF19"/>
<accession>A0A517MF19</accession>
<dbReference type="OrthoDB" id="9783105at2"/>
<feature type="domain" description="Gfo/Idh/MocA-like oxidoreductase N-terminal" evidence="2">
    <location>
        <begin position="1"/>
        <end position="123"/>
    </location>
</feature>
<dbReference type="EMBL" id="CP036262">
    <property type="protein sequence ID" value="QDS93485.1"/>
    <property type="molecule type" value="Genomic_DNA"/>
</dbReference>
<dbReference type="GO" id="GO:0000166">
    <property type="term" value="F:nucleotide binding"/>
    <property type="evidence" value="ECO:0007669"/>
    <property type="project" value="InterPro"/>
</dbReference>
<dbReference type="InterPro" id="IPR055170">
    <property type="entry name" value="GFO_IDH_MocA-like_dom"/>
</dbReference>
<dbReference type="SUPFAM" id="SSF55347">
    <property type="entry name" value="Glyceraldehyde-3-phosphate dehydrogenase-like, C-terminal domain"/>
    <property type="match status" value="1"/>
</dbReference>
<dbReference type="SUPFAM" id="SSF51735">
    <property type="entry name" value="NAD(P)-binding Rossmann-fold domains"/>
    <property type="match status" value="1"/>
</dbReference>
<dbReference type="RefSeq" id="WP_145351640.1">
    <property type="nucleotide sequence ID" value="NZ_CP036262.1"/>
</dbReference>
<dbReference type="PANTHER" id="PTHR43818">
    <property type="entry name" value="BCDNA.GH03377"/>
    <property type="match status" value="1"/>
</dbReference>
<gene>
    <name evidence="4" type="primary">afr_2</name>
    <name evidence="4" type="ORF">FF011L_22550</name>
</gene>
<dbReference type="InterPro" id="IPR000683">
    <property type="entry name" value="Gfo/Idh/MocA-like_OxRdtase_N"/>
</dbReference>
<proteinExistence type="predicted"/>
<evidence type="ECO:0000256" key="1">
    <source>
        <dbReference type="ARBA" id="ARBA00023002"/>
    </source>
</evidence>
<evidence type="ECO:0000259" key="3">
    <source>
        <dbReference type="Pfam" id="PF22725"/>
    </source>
</evidence>
<keyword evidence="5" id="KW-1185">Reference proteome</keyword>
<feature type="domain" description="GFO/IDH/MocA-like oxidoreductase" evidence="3">
    <location>
        <begin position="139"/>
        <end position="257"/>
    </location>
</feature>